<dbReference type="PANTHER" id="PTHR42724">
    <property type="entry name" value="TETRAACYLDISACCHARIDE 4'-KINASE"/>
    <property type="match status" value="1"/>
</dbReference>
<evidence type="ECO:0000256" key="5">
    <source>
        <dbReference type="ARBA" id="ARBA00022516"/>
    </source>
</evidence>
<protein>
    <recommendedName>
        <fullName evidence="4 13">Tetraacyldisaccharide 4'-kinase</fullName>
        <ecNumber evidence="3 13">2.7.1.130</ecNumber>
    </recommendedName>
    <alternativeName>
        <fullName evidence="12 13">Lipid A 4'-kinase</fullName>
    </alternativeName>
</protein>
<keyword evidence="10 13" id="KW-0067">ATP-binding</keyword>
<keyword evidence="11 13" id="KW-0443">Lipid metabolism</keyword>
<dbReference type="GO" id="GO:0005524">
    <property type="term" value="F:ATP binding"/>
    <property type="evidence" value="ECO:0007669"/>
    <property type="project" value="UniProtKB-UniRule"/>
</dbReference>
<dbReference type="RefSeq" id="WP_206940839.1">
    <property type="nucleotide sequence ID" value="NZ_JAFLNF010000004.1"/>
</dbReference>
<evidence type="ECO:0000256" key="8">
    <source>
        <dbReference type="ARBA" id="ARBA00022741"/>
    </source>
</evidence>
<evidence type="ECO:0000256" key="13">
    <source>
        <dbReference type="HAMAP-Rule" id="MF_00409"/>
    </source>
</evidence>
<dbReference type="Proteomes" id="UP000664779">
    <property type="component" value="Unassembled WGS sequence"/>
</dbReference>
<feature type="binding site" evidence="13">
    <location>
        <begin position="58"/>
        <end position="65"/>
    </location>
    <ligand>
        <name>ATP</name>
        <dbReference type="ChEBI" id="CHEBI:30616"/>
    </ligand>
</feature>
<reference evidence="14" key="1">
    <citation type="submission" date="2021-03" db="EMBL/GenBank/DDBJ databases">
        <title>Roseibium sp. CAU 1637 isolated from Incheon.</title>
        <authorList>
            <person name="Kim W."/>
        </authorList>
    </citation>
    <scope>NUCLEOTIDE SEQUENCE</scope>
    <source>
        <strain evidence="14">CAU 1637</strain>
    </source>
</reference>
<comment type="similarity">
    <text evidence="13">Belongs to the LpxK family.</text>
</comment>
<evidence type="ECO:0000256" key="10">
    <source>
        <dbReference type="ARBA" id="ARBA00022840"/>
    </source>
</evidence>
<dbReference type="EMBL" id="JAFLNF010000004">
    <property type="protein sequence ID" value="MBO0345879.1"/>
    <property type="molecule type" value="Genomic_DNA"/>
</dbReference>
<keyword evidence="7 13" id="KW-0808">Transferase</keyword>
<proteinExistence type="inferred from homology"/>
<evidence type="ECO:0000256" key="1">
    <source>
        <dbReference type="ARBA" id="ARBA00002274"/>
    </source>
</evidence>
<evidence type="ECO:0000256" key="3">
    <source>
        <dbReference type="ARBA" id="ARBA00012071"/>
    </source>
</evidence>
<dbReference type="GO" id="GO:0009029">
    <property type="term" value="F:lipid-A 4'-kinase activity"/>
    <property type="evidence" value="ECO:0007669"/>
    <property type="project" value="UniProtKB-UniRule"/>
</dbReference>
<evidence type="ECO:0000256" key="11">
    <source>
        <dbReference type="ARBA" id="ARBA00023098"/>
    </source>
</evidence>
<evidence type="ECO:0000313" key="15">
    <source>
        <dbReference type="Proteomes" id="UP000664779"/>
    </source>
</evidence>
<organism evidence="14 15">
    <name type="scientific">Roseibium limicola</name>
    <dbReference type="NCBI Taxonomy" id="2816037"/>
    <lineage>
        <taxon>Bacteria</taxon>
        <taxon>Pseudomonadati</taxon>
        <taxon>Pseudomonadota</taxon>
        <taxon>Alphaproteobacteria</taxon>
        <taxon>Hyphomicrobiales</taxon>
        <taxon>Stappiaceae</taxon>
        <taxon>Roseibium</taxon>
    </lineage>
</organism>
<evidence type="ECO:0000256" key="7">
    <source>
        <dbReference type="ARBA" id="ARBA00022679"/>
    </source>
</evidence>
<accession>A0A939J9G7</accession>
<comment type="function">
    <text evidence="1 13">Transfers the gamma-phosphate of ATP to the 4'-position of a tetraacyldisaccharide 1-phosphate intermediate (termed DS-1-P) to form tetraacyldisaccharide 1,4'-bis-phosphate (lipid IVA).</text>
</comment>
<keyword evidence="8 13" id="KW-0547">Nucleotide-binding</keyword>
<dbReference type="EC" id="2.7.1.130" evidence="3 13"/>
<evidence type="ECO:0000256" key="9">
    <source>
        <dbReference type="ARBA" id="ARBA00022777"/>
    </source>
</evidence>
<comment type="pathway">
    <text evidence="2 13">Glycolipid biosynthesis; lipid IV(A) biosynthesis; lipid IV(A) from (3R)-3-hydroxytetradecanoyl-[acyl-carrier-protein] and UDP-N-acetyl-alpha-D-glucosamine: step 6/6.</text>
</comment>
<evidence type="ECO:0000313" key="14">
    <source>
        <dbReference type="EMBL" id="MBO0345879.1"/>
    </source>
</evidence>
<dbReference type="SUPFAM" id="SSF52540">
    <property type="entry name" value="P-loop containing nucleoside triphosphate hydrolases"/>
    <property type="match status" value="1"/>
</dbReference>
<keyword evidence="6 13" id="KW-0441">Lipid A biosynthesis</keyword>
<dbReference type="AlphaFoldDB" id="A0A939J9G7"/>
<evidence type="ECO:0000256" key="2">
    <source>
        <dbReference type="ARBA" id="ARBA00004870"/>
    </source>
</evidence>
<evidence type="ECO:0000256" key="12">
    <source>
        <dbReference type="ARBA" id="ARBA00029757"/>
    </source>
</evidence>
<dbReference type="GO" id="GO:0009245">
    <property type="term" value="P:lipid A biosynthetic process"/>
    <property type="evidence" value="ECO:0007669"/>
    <property type="project" value="UniProtKB-UniRule"/>
</dbReference>
<gene>
    <name evidence="13" type="primary">lpxK</name>
    <name evidence="14" type="ORF">J0X15_11665</name>
</gene>
<comment type="caution">
    <text evidence="14">The sequence shown here is derived from an EMBL/GenBank/DDBJ whole genome shotgun (WGS) entry which is preliminary data.</text>
</comment>
<keyword evidence="5 13" id="KW-0444">Lipid biosynthesis</keyword>
<dbReference type="HAMAP" id="MF_00409">
    <property type="entry name" value="LpxK"/>
    <property type="match status" value="1"/>
</dbReference>
<dbReference type="PANTHER" id="PTHR42724:SF1">
    <property type="entry name" value="TETRAACYLDISACCHARIDE 4'-KINASE, MITOCHONDRIAL-RELATED"/>
    <property type="match status" value="1"/>
</dbReference>
<dbReference type="InterPro" id="IPR027417">
    <property type="entry name" value="P-loop_NTPase"/>
</dbReference>
<dbReference type="NCBIfam" id="TIGR00682">
    <property type="entry name" value="lpxK"/>
    <property type="match status" value="1"/>
</dbReference>
<dbReference type="Pfam" id="PF02606">
    <property type="entry name" value="LpxK"/>
    <property type="match status" value="1"/>
</dbReference>
<evidence type="ECO:0000256" key="4">
    <source>
        <dbReference type="ARBA" id="ARBA00016436"/>
    </source>
</evidence>
<comment type="catalytic activity">
    <reaction evidence="13">
        <text>a lipid A disaccharide + ATP = a lipid IVA + ADP + H(+)</text>
        <dbReference type="Rhea" id="RHEA:67840"/>
        <dbReference type="ChEBI" id="CHEBI:15378"/>
        <dbReference type="ChEBI" id="CHEBI:30616"/>
        <dbReference type="ChEBI" id="CHEBI:176343"/>
        <dbReference type="ChEBI" id="CHEBI:176425"/>
        <dbReference type="ChEBI" id="CHEBI:456216"/>
        <dbReference type="EC" id="2.7.1.130"/>
    </reaction>
</comment>
<dbReference type="GO" id="GO:0009244">
    <property type="term" value="P:lipopolysaccharide core region biosynthetic process"/>
    <property type="evidence" value="ECO:0007669"/>
    <property type="project" value="TreeGrafter"/>
</dbReference>
<name>A0A939J9G7_9HYPH</name>
<sequence>MSGFFAKAPAFWWRKGMSWQSLALSLPGLIYGQISGRRMLGKPSGEISLPVICIGNFVLGGAGKTPFSLRLAERLQDEGLNPGFLLRGYGGRLSGPVLVDPARHGSDDVGDEALLLTETAPTVISADRVAGGRFAAALAGDDAIDVLIMDDGFQNPALRKDLSLVLVDADTGLGNGQCFPAGPLRAPLNAQIVKTDVLVVVGEGKGADEAIHQASRKGLPFFHARLQPEAALELTGKQLFAFAGIGRPEKFYASLESLGLSVARKRSFPDHHSFSRSEAEALLTEAESDNLQLVTTTKDMARLSGADGEIFRWLASRAAVLPVRMEIDQEDRLIELINEMRRSRLFRSTI</sequence>
<keyword evidence="9 13" id="KW-0418">Kinase</keyword>
<dbReference type="GO" id="GO:0005886">
    <property type="term" value="C:plasma membrane"/>
    <property type="evidence" value="ECO:0007669"/>
    <property type="project" value="TreeGrafter"/>
</dbReference>
<keyword evidence="15" id="KW-1185">Reference proteome</keyword>
<dbReference type="InterPro" id="IPR003758">
    <property type="entry name" value="LpxK"/>
</dbReference>
<evidence type="ECO:0000256" key="6">
    <source>
        <dbReference type="ARBA" id="ARBA00022556"/>
    </source>
</evidence>